<dbReference type="PIRSF" id="PIRSF033563">
    <property type="entry name" value="UCP033563"/>
    <property type="match status" value="1"/>
</dbReference>
<organism evidence="1 2">
    <name type="scientific">Opitutus terrae (strain DSM 11246 / JCM 15787 / PB90-1)</name>
    <dbReference type="NCBI Taxonomy" id="452637"/>
    <lineage>
        <taxon>Bacteria</taxon>
        <taxon>Pseudomonadati</taxon>
        <taxon>Verrucomicrobiota</taxon>
        <taxon>Opitutia</taxon>
        <taxon>Opitutales</taxon>
        <taxon>Opitutaceae</taxon>
        <taxon>Opitutus</taxon>
    </lineage>
</organism>
<dbReference type="KEGG" id="ote:Oter_3628"/>
<protein>
    <recommendedName>
        <fullName evidence="3">DUF1015 domain-containing protein</fullName>
    </recommendedName>
</protein>
<dbReference type="eggNOG" id="COG4198">
    <property type="taxonomic scope" value="Bacteria"/>
</dbReference>
<accession>B1ZWF3</accession>
<proteinExistence type="predicted"/>
<dbReference type="STRING" id="452637.Oter_3628"/>
<name>B1ZWF3_OPITP</name>
<evidence type="ECO:0008006" key="3">
    <source>
        <dbReference type="Google" id="ProtNLM"/>
    </source>
</evidence>
<dbReference type="OrthoDB" id="9781616at2"/>
<evidence type="ECO:0000313" key="1">
    <source>
        <dbReference type="EMBL" id="ACB76905.1"/>
    </source>
</evidence>
<keyword evidence="2" id="KW-1185">Reference proteome</keyword>
<gene>
    <name evidence="1" type="ordered locus">Oter_3628</name>
</gene>
<dbReference type="PANTHER" id="PTHR36454">
    <property type="entry name" value="LMO2823 PROTEIN"/>
    <property type="match status" value="1"/>
</dbReference>
<dbReference type="EMBL" id="CP001032">
    <property type="protein sequence ID" value="ACB76905.1"/>
    <property type="molecule type" value="Genomic_DNA"/>
</dbReference>
<evidence type="ECO:0000313" key="2">
    <source>
        <dbReference type="Proteomes" id="UP000007013"/>
    </source>
</evidence>
<sequence length="404" mass="45000">MRIRAFQGLVPPPALAPEVACVPYDVVNTAEAAALAAGRPHSLLHVDRAEIDLPPGTDPHADEVYAKARENFLALQRAQVLTRETEPCLYVYQQRMGAHRQRGLVAVCHVEDYDAELIKKHEKTRRDKEDDRTRLIDTISANTGPVFLTYRDQPAVTALVEAKVREKPLHDFVAPDGVQHTVWRIAGGADWIKAFGAVPHTYIADGHHRAASAARVARLRRERNPQHNGTEDYNWFLCVMFPASELKILPYNRIVHDLNGRMPEAFLDEVETRFGLTENASPSPARVGEASLYFGGKWRGLRLTADSKADPVARLDVSILQDRLLAPILGIDDPRTSKRIDFVGGIRGTGELEKRVDAEGGVAFSLYPVTVEQLMDIADAGQIMPPKSTWFEPKLRSGLFVHTF</sequence>
<dbReference type="Pfam" id="PF06245">
    <property type="entry name" value="DUF1015"/>
    <property type="match status" value="1"/>
</dbReference>
<dbReference type="HOGENOM" id="CLU_031277_0_0_0"/>
<dbReference type="AlphaFoldDB" id="B1ZWF3"/>
<dbReference type="InterPro" id="IPR008323">
    <property type="entry name" value="UCP033563"/>
</dbReference>
<dbReference type="Proteomes" id="UP000007013">
    <property type="component" value="Chromosome"/>
</dbReference>
<reference evidence="1 2" key="1">
    <citation type="journal article" date="2011" name="J. Bacteriol.">
        <title>Genome sequence of the verrucomicrobium Opitutus terrae PB90-1, an abundant inhabitant of rice paddy soil ecosystems.</title>
        <authorList>
            <person name="van Passel M.W."/>
            <person name="Kant R."/>
            <person name="Palva A."/>
            <person name="Copeland A."/>
            <person name="Lucas S."/>
            <person name="Lapidus A."/>
            <person name="Glavina del Rio T."/>
            <person name="Pitluck S."/>
            <person name="Goltsman E."/>
            <person name="Clum A."/>
            <person name="Sun H."/>
            <person name="Schmutz J."/>
            <person name="Larimer F.W."/>
            <person name="Land M.L."/>
            <person name="Hauser L."/>
            <person name="Kyrpides N."/>
            <person name="Mikhailova N."/>
            <person name="Richardson P.P."/>
            <person name="Janssen P.H."/>
            <person name="de Vos W.M."/>
            <person name="Smidt H."/>
        </authorList>
    </citation>
    <scope>NUCLEOTIDE SEQUENCE [LARGE SCALE GENOMIC DNA]</scope>
    <source>
        <strain evidence="2">DSM 11246 / JCM 15787 / PB90-1</strain>
    </source>
</reference>
<dbReference type="PANTHER" id="PTHR36454:SF1">
    <property type="entry name" value="DUF1015 DOMAIN-CONTAINING PROTEIN"/>
    <property type="match status" value="1"/>
</dbReference>
<dbReference type="RefSeq" id="WP_012376434.1">
    <property type="nucleotide sequence ID" value="NC_010571.1"/>
</dbReference>